<evidence type="ECO:0000313" key="3">
    <source>
        <dbReference type="Proteomes" id="UP001139474"/>
    </source>
</evidence>
<dbReference type="AlphaFoldDB" id="A0A9X2JVP9"/>
<feature type="transmembrane region" description="Helical" evidence="1">
    <location>
        <begin position="68"/>
        <end position="91"/>
    </location>
</feature>
<gene>
    <name evidence="2" type="ORF">NJR55_11670</name>
</gene>
<accession>A0A9X2JVP9</accession>
<keyword evidence="3" id="KW-1185">Reference proteome</keyword>
<dbReference type="Proteomes" id="UP001139474">
    <property type="component" value="Unassembled WGS sequence"/>
</dbReference>
<protein>
    <submittedName>
        <fullName evidence="2">Uncharacterized protein</fullName>
    </submittedName>
</protein>
<keyword evidence="1" id="KW-1133">Transmembrane helix</keyword>
<comment type="caution">
    <text evidence="2">The sequence shown here is derived from an EMBL/GenBank/DDBJ whole genome shotgun (WGS) entry which is preliminary data.</text>
</comment>
<evidence type="ECO:0000256" key="1">
    <source>
        <dbReference type="SAM" id="Phobius"/>
    </source>
</evidence>
<dbReference type="RefSeq" id="WP_253620100.1">
    <property type="nucleotide sequence ID" value="NZ_JAMZDE010000008.1"/>
</dbReference>
<proteinExistence type="predicted"/>
<keyword evidence="1" id="KW-0812">Transmembrane</keyword>
<sequence>MKDLSRKQLFWTLVLLWPPILYAVELLISDIKFTLIDFFSYIAWSVIGVLVGYFLSTKILSRYRHVKGINFIAFPLLLLFVIGILMAIHFTELRELKPFVNDALILPLIISAITFHSVISRQGKT</sequence>
<keyword evidence="1" id="KW-0472">Membrane</keyword>
<reference evidence="2" key="1">
    <citation type="submission" date="2022-06" db="EMBL/GenBank/DDBJ databases">
        <title>Idiomarina rhizosphaerae M1R2S28.</title>
        <authorList>
            <person name="Sun J.-Q."/>
            <person name="Li L.-F."/>
        </authorList>
    </citation>
    <scope>NUCLEOTIDE SEQUENCE</scope>
    <source>
        <strain evidence="2">M1R2S28</strain>
    </source>
</reference>
<evidence type="ECO:0000313" key="2">
    <source>
        <dbReference type="EMBL" id="MCP1340246.1"/>
    </source>
</evidence>
<feature type="transmembrane region" description="Helical" evidence="1">
    <location>
        <begin position="33"/>
        <end position="56"/>
    </location>
</feature>
<organism evidence="2 3">
    <name type="scientific">Idiomarina rhizosphaerae</name>
    <dbReference type="NCBI Taxonomy" id="2961572"/>
    <lineage>
        <taxon>Bacteria</taxon>
        <taxon>Pseudomonadati</taxon>
        <taxon>Pseudomonadota</taxon>
        <taxon>Gammaproteobacteria</taxon>
        <taxon>Alteromonadales</taxon>
        <taxon>Idiomarinaceae</taxon>
        <taxon>Idiomarina</taxon>
    </lineage>
</organism>
<dbReference type="EMBL" id="JAMZDE010000008">
    <property type="protein sequence ID" value="MCP1340246.1"/>
    <property type="molecule type" value="Genomic_DNA"/>
</dbReference>
<name>A0A9X2JVP9_9GAMM</name>
<feature type="transmembrane region" description="Helical" evidence="1">
    <location>
        <begin position="103"/>
        <end position="119"/>
    </location>
</feature>